<accession>A0ABQ3C4P3</accession>
<evidence type="ECO:0000256" key="1">
    <source>
        <dbReference type="SAM" id="MobiDB-lite"/>
    </source>
</evidence>
<feature type="compositionally biased region" description="Basic and acidic residues" evidence="1">
    <location>
        <begin position="42"/>
        <end position="86"/>
    </location>
</feature>
<feature type="region of interest" description="Disordered" evidence="1">
    <location>
        <begin position="1"/>
        <end position="198"/>
    </location>
</feature>
<feature type="region of interest" description="Disordered" evidence="1">
    <location>
        <begin position="213"/>
        <end position="250"/>
    </location>
</feature>
<sequence>MHPAVPADEPDHGDDDGLPQQRRRLAARRDPQERAAVQQQPEQRRLDGRDAADRRGEELRAQRPQDRDGQDRETDLARERAHREQHACQVGAPPALDGERPDGDEACRVQRDAGRTTAVQQRDEHADHDRRTAHEDARNSRFRRLFGRQDRQVEPDHAHGGEQDDPHPLATGEASEPGRRGVGVAAKERDEQQRGETVAERLAARERIVAEDAVGREGCPHQHTREGREEGPAQRGCVHGADARVGDGPV</sequence>
<feature type="compositionally biased region" description="Basic and acidic residues" evidence="1">
    <location>
        <begin position="121"/>
        <end position="139"/>
    </location>
</feature>
<gene>
    <name evidence="2" type="ORF">GCM10010328_48900</name>
</gene>
<comment type="caution">
    <text evidence="2">The sequence shown here is derived from an EMBL/GenBank/DDBJ whole genome shotgun (WGS) entry which is preliminary data.</text>
</comment>
<reference evidence="3" key="1">
    <citation type="journal article" date="2019" name="Int. J. Syst. Evol. Microbiol.">
        <title>The Global Catalogue of Microorganisms (GCM) 10K type strain sequencing project: providing services to taxonomists for standard genome sequencing and annotation.</title>
        <authorList>
            <consortium name="The Broad Institute Genomics Platform"/>
            <consortium name="The Broad Institute Genome Sequencing Center for Infectious Disease"/>
            <person name="Wu L."/>
            <person name="Ma J."/>
        </authorList>
    </citation>
    <scope>NUCLEOTIDE SEQUENCE [LARGE SCALE GENOMIC DNA]</scope>
    <source>
        <strain evidence="3">JCM 4602</strain>
    </source>
</reference>
<feature type="compositionally biased region" description="Basic and acidic residues" evidence="1">
    <location>
        <begin position="186"/>
        <end position="198"/>
    </location>
</feature>
<proteinExistence type="predicted"/>
<feature type="compositionally biased region" description="Basic and acidic residues" evidence="1">
    <location>
        <begin position="213"/>
        <end position="232"/>
    </location>
</feature>
<keyword evidence="3" id="KW-1185">Reference proteome</keyword>
<organism evidence="2 3">
    <name type="scientific">Streptomyces rubiginosohelvolus</name>
    <dbReference type="NCBI Taxonomy" id="67362"/>
    <lineage>
        <taxon>Bacteria</taxon>
        <taxon>Bacillati</taxon>
        <taxon>Actinomycetota</taxon>
        <taxon>Actinomycetes</taxon>
        <taxon>Kitasatosporales</taxon>
        <taxon>Streptomycetaceae</taxon>
        <taxon>Streptomyces</taxon>
    </lineage>
</organism>
<name>A0ABQ3C4P3_9ACTN</name>
<feature type="compositionally biased region" description="Basic and acidic residues" evidence="1">
    <location>
        <begin position="97"/>
        <end position="114"/>
    </location>
</feature>
<evidence type="ECO:0000313" key="3">
    <source>
        <dbReference type="Proteomes" id="UP000624183"/>
    </source>
</evidence>
<feature type="compositionally biased region" description="Basic and acidic residues" evidence="1">
    <location>
        <begin position="147"/>
        <end position="167"/>
    </location>
</feature>
<protein>
    <submittedName>
        <fullName evidence="2">Uncharacterized protein</fullName>
    </submittedName>
</protein>
<feature type="compositionally biased region" description="Basic and acidic residues" evidence="1">
    <location>
        <begin position="241"/>
        <end position="250"/>
    </location>
</feature>
<dbReference type="EMBL" id="BMUW01000010">
    <property type="protein sequence ID" value="GGZ67931.1"/>
    <property type="molecule type" value="Genomic_DNA"/>
</dbReference>
<dbReference type="Proteomes" id="UP000624183">
    <property type="component" value="Unassembled WGS sequence"/>
</dbReference>
<evidence type="ECO:0000313" key="2">
    <source>
        <dbReference type="EMBL" id="GGZ67931.1"/>
    </source>
</evidence>